<feature type="compositionally biased region" description="Basic and acidic residues" evidence="1">
    <location>
        <begin position="110"/>
        <end position="120"/>
    </location>
</feature>
<dbReference type="EMBL" id="KI966433">
    <property type="protein sequence ID" value="EWC44865.1"/>
    <property type="molecule type" value="Genomic_DNA"/>
</dbReference>
<protein>
    <submittedName>
        <fullName evidence="2">Uncharacterized protein</fullName>
    </submittedName>
</protein>
<dbReference type="Proteomes" id="UP000024837">
    <property type="component" value="Unassembled WGS sequence"/>
</dbReference>
<name>W7I7B1_9PEZI</name>
<reference evidence="2 3" key="1">
    <citation type="submission" date="2013-05" db="EMBL/GenBank/DDBJ databases">
        <title>Drechslerella stenobrocha genome reveals carnivorous origination and mechanical trapping mechanism of predatory fungi.</title>
        <authorList>
            <person name="Liu X."/>
            <person name="Zhang W."/>
            <person name="Liu K."/>
        </authorList>
    </citation>
    <scope>NUCLEOTIDE SEQUENCE [LARGE SCALE GENOMIC DNA]</scope>
    <source>
        <strain evidence="2 3">248</strain>
    </source>
</reference>
<dbReference type="HOGENOM" id="CLU_1970527_0_0_1"/>
<dbReference type="AlphaFoldDB" id="W7I7B1"/>
<organism evidence="2 3">
    <name type="scientific">Drechslerella stenobrocha 248</name>
    <dbReference type="NCBI Taxonomy" id="1043628"/>
    <lineage>
        <taxon>Eukaryota</taxon>
        <taxon>Fungi</taxon>
        <taxon>Dikarya</taxon>
        <taxon>Ascomycota</taxon>
        <taxon>Pezizomycotina</taxon>
        <taxon>Orbiliomycetes</taxon>
        <taxon>Orbiliales</taxon>
        <taxon>Orbiliaceae</taxon>
        <taxon>Drechslerella</taxon>
    </lineage>
</organism>
<keyword evidence="3" id="KW-1185">Reference proteome</keyword>
<evidence type="ECO:0000256" key="1">
    <source>
        <dbReference type="SAM" id="MobiDB-lite"/>
    </source>
</evidence>
<gene>
    <name evidence="2" type="ORF">DRE_00924</name>
</gene>
<proteinExistence type="predicted"/>
<sequence>MENAYYDTKEALLEASLAGSGSREEFIREVMTTAELWDDYMYYVYEMLEYGPGSEREIDRVIEDGLWQARKILEKRSGPLQQEGIEYIDDVDYARSDSELGSDLENYVGSERKARDRDQDSDAGSGG</sequence>
<feature type="region of interest" description="Disordered" evidence="1">
    <location>
        <begin position="99"/>
        <end position="127"/>
    </location>
</feature>
<evidence type="ECO:0000313" key="3">
    <source>
        <dbReference type="Proteomes" id="UP000024837"/>
    </source>
</evidence>
<evidence type="ECO:0000313" key="2">
    <source>
        <dbReference type="EMBL" id="EWC44865.1"/>
    </source>
</evidence>
<accession>W7I7B1</accession>